<gene>
    <name evidence="1" type="ordered locus">SERP2410</name>
</gene>
<dbReference type="KEGG" id="ser:SERP2410"/>
<proteinExistence type="predicted"/>
<reference evidence="1 2" key="1">
    <citation type="journal article" date="2005" name="J. Bacteriol.">
        <title>Insights on evolution of virulence and resistance from the complete genome analysis of an early methicillin-resistant Staphylococcus aureus strain and a biofilm-producing methicillin-resistant Staphylococcus epidermidis strain.</title>
        <authorList>
            <person name="Gill S.R."/>
            <person name="Fouts D.E."/>
            <person name="Archer G.L."/>
            <person name="Mongodin E.F."/>
            <person name="Deboy R.T."/>
            <person name="Ravel J."/>
            <person name="Paulsen I.T."/>
            <person name="Kolonay J.F."/>
            <person name="Brinkac L."/>
            <person name="Beanan M."/>
            <person name="Dodson R.J."/>
            <person name="Daugherty S.C."/>
            <person name="Madupu R."/>
            <person name="Angiuoli S.V."/>
            <person name="Durkin A.S."/>
            <person name="Haft D.H."/>
            <person name="Vamathevan J."/>
            <person name="Khouri H."/>
            <person name="Utterback T."/>
            <person name="Lee C."/>
            <person name="Dimitrov G."/>
            <person name="Jiang L."/>
            <person name="Qin H."/>
            <person name="Weidman J."/>
            <person name="Tran K."/>
            <person name="Kang K."/>
            <person name="Hance I.R."/>
            <person name="Nelson K.E."/>
            <person name="Fraser C.M."/>
        </authorList>
    </citation>
    <scope>NUCLEOTIDE SEQUENCE [LARGE SCALE GENOMIC DNA]</scope>
    <source>
        <strain evidence="2">ATCC 35984 / RP62A</strain>
    </source>
</reference>
<evidence type="ECO:0000313" key="1">
    <source>
        <dbReference type="EMBL" id="AAW53264.1"/>
    </source>
</evidence>
<sequence length="35" mass="3931">MSFGFRGDDFSALKVYRYQIKASMGVDTKVSVQVV</sequence>
<evidence type="ECO:0000313" key="2">
    <source>
        <dbReference type="Proteomes" id="UP000000531"/>
    </source>
</evidence>
<dbReference type="Proteomes" id="UP000000531">
    <property type="component" value="Chromosome"/>
</dbReference>
<accession>Q5HKD8</accession>
<organism evidence="1 2">
    <name type="scientific">Staphylococcus epidermidis (strain ATCC 35984 / DSM 28319 / BCRC 17069 / CCUG 31568 / BM 3577 / RP62A)</name>
    <dbReference type="NCBI Taxonomy" id="176279"/>
    <lineage>
        <taxon>Bacteria</taxon>
        <taxon>Bacillati</taxon>
        <taxon>Bacillota</taxon>
        <taxon>Bacilli</taxon>
        <taxon>Bacillales</taxon>
        <taxon>Staphylococcaceae</taxon>
        <taxon>Staphylococcus</taxon>
    </lineage>
</organism>
<name>Q5HKD8_STAEQ</name>
<dbReference type="AlphaFoldDB" id="Q5HKD8"/>
<dbReference type="EMBL" id="CP000029">
    <property type="protein sequence ID" value="AAW53264.1"/>
    <property type="molecule type" value="Genomic_DNA"/>
</dbReference>
<protein>
    <submittedName>
        <fullName evidence="1">Uncharacterized protein</fullName>
    </submittedName>
</protein>
<keyword evidence="2" id="KW-1185">Reference proteome</keyword>
<dbReference type="HOGENOM" id="CLU_3367472_0_0_9"/>